<evidence type="ECO:0000313" key="1">
    <source>
        <dbReference type="EMBL" id="RRH96029.1"/>
    </source>
</evidence>
<organism evidence="1 2">
    <name type="scientific">Mesorhizobium tamadayense</name>
    <dbReference type="NCBI Taxonomy" id="425306"/>
    <lineage>
        <taxon>Bacteria</taxon>
        <taxon>Pseudomonadati</taxon>
        <taxon>Pseudomonadota</taxon>
        <taxon>Alphaproteobacteria</taxon>
        <taxon>Hyphomicrobiales</taxon>
        <taxon>Phyllobacteriaceae</taxon>
        <taxon>Mesorhizobium</taxon>
    </lineage>
</organism>
<proteinExistence type="predicted"/>
<dbReference type="EMBL" id="RQXT01000033">
    <property type="protein sequence ID" value="RRH96029.1"/>
    <property type="molecule type" value="Genomic_DNA"/>
</dbReference>
<evidence type="ECO:0008006" key="3">
    <source>
        <dbReference type="Google" id="ProtNLM"/>
    </source>
</evidence>
<accession>A0A3P3FBI0</accession>
<keyword evidence="2" id="KW-1185">Reference proteome</keyword>
<dbReference type="RefSeq" id="WP_125003168.1">
    <property type="nucleotide sequence ID" value="NZ_RQXT01000033.1"/>
</dbReference>
<dbReference type="AlphaFoldDB" id="A0A3P3FBI0"/>
<dbReference type="OrthoDB" id="8020021at2"/>
<name>A0A3P3FBI0_9HYPH</name>
<sequence>MISTRSERLNSRPMRREAATHRYSLGQSVRLKGSFNTIPKSREIYQITATLPPRGDVLQYRIRSDAESHERVATEDSLEPVRVARDDEDAALLKRTFGDGQGTKA</sequence>
<gene>
    <name evidence="1" type="ORF">EH240_23755</name>
</gene>
<protein>
    <recommendedName>
        <fullName evidence="3">Cold-shock protein</fullName>
    </recommendedName>
</protein>
<reference evidence="1 2" key="1">
    <citation type="submission" date="2018-11" db="EMBL/GenBank/DDBJ databases">
        <title>the genome of Mesorhizobium tamadayense DSM 28320.</title>
        <authorList>
            <person name="Gao J."/>
        </authorList>
    </citation>
    <scope>NUCLEOTIDE SEQUENCE [LARGE SCALE GENOMIC DNA]</scope>
    <source>
        <strain evidence="1 2">DSM 28320</strain>
    </source>
</reference>
<evidence type="ECO:0000313" key="2">
    <source>
        <dbReference type="Proteomes" id="UP000273786"/>
    </source>
</evidence>
<dbReference type="Proteomes" id="UP000273786">
    <property type="component" value="Unassembled WGS sequence"/>
</dbReference>
<comment type="caution">
    <text evidence="1">The sequence shown here is derived from an EMBL/GenBank/DDBJ whole genome shotgun (WGS) entry which is preliminary data.</text>
</comment>